<dbReference type="Proteomes" id="UP000185024">
    <property type="component" value="Unassembled WGS sequence"/>
</dbReference>
<evidence type="ECO:0000313" key="2">
    <source>
        <dbReference type="Proteomes" id="UP000185024"/>
    </source>
</evidence>
<accession>A0A1N6CSD0</accession>
<reference evidence="1 2" key="1">
    <citation type="submission" date="2016-11" db="EMBL/GenBank/DDBJ databases">
        <authorList>
            <person name="Jaros S."/>
            <person name="Januszkiewicz K."/>
            <person name="Wedrychowicz H."/>
        </authorList>
    </citation>
    <scope>NUCLEOTIDE SEQUENCE [LARGE SCALE GENOMIC DNA]</scope>
    <source>
        <strain evidence="1 2">ACAM 239</strain>
    </source>
</reference>
<gene>
    <name evidence="1" type="ORF">SAMN05878438_2022</name>
</gene>
<dbReference type="AlphaFoldDB" id="A0A1N6CSD0"/>
<dbReference type="EMBL" id="FSQX01000001">
    <property type="protein sequence ID" value="SIN66624.1"/>
    <property type="molecule type" value="Genomic_DNA"/>
</dbReference>
<organism evidence="1 2">
    <name type="scientific">Vreelandella aquamarina</name>
    <dbReference type="NCBI Taxonomy" id="77097"/>
    <lineage>
        <taxon>Bacteria</taxon>
        <taxon>Pseudomonadati</taxon>
        <taxon>Pseudomonadota</taxon>
        <taxon>Gammaproteobacteria</taxon>
        <taxon>Oceanospirillales</taxon>
        <taxon>Halomonadaceae</taxon>
        <taxon>Vreelandella</taxon>
    </lineage>
</organism>
<evidence type="ECO:0000313" key="1">
    <source>
        <dbReference type="EMBL" id="SIN66624.1"/>
    </source>
</evidence>
<sequence>MVYSRPWKSFPQQLELLKHGNTEAAVNAAVLKHGDI</sequence>
<protein>
    <submittedName>
        <fullName evidence="1">Uncharacterized protein</fullName>
    </submittedName>
</protein>
<name>A0A1N6CSD0_9GAMM</name>
<proteinExistence type="predicted"/>